<feature type="region of interest" description="Disordered" evidence="1">
    <location>
        <begin position="1"/>
        <end position="23"/>
    </location>
</feature>
<name>A0ABD1HKQ7_SALDI</name>
<dbReference type="InterPro" id="IPR006852">
    <property type="entry name" value="TOD1_MUCI70"/>
</dbReference>
<dbReference type="EMBL" id="JBEAFC010000005">
    <property type="protein sequence ID" value="KAL1557038.1"/>
    <property type="molecule type" value="Genomic_DNA"/>
</dbReference>
<dbReference type="AlphaFoldDB" id="A0ABD1HKQ7"/>
<evidence type="ECO:0000256" key="1">
    <source>
        <dbReference type="SAM" id="MobiDB-lite"/>
    </source>
</evidence>
<dbReference type="PANTHER" id="PTHR12956">
    <property type="entry name" value="ALKALINE CERAMIDASE-RELATED"/>
    <property type="match status" value="1"/>
</dbReference>
<evidence type="ECO:0000256" key="2">
    <source>
        <dbReference type="SAM" id="Phobius"/>
    </source>
</evidence>
<feature type="domain" description="TOD1/MUCI70 glycosyltransferase-like" evidence="3">
    <location>
        <begin position="350"/>
        <end position="669"/>
    </location>
</feature>
<feature type="compositionally biased region" description="Basic residues" evidence="1">
    <location>
        <begin position="310"/>
        <end position="320"/>
    </location>
</feature>
<proteinExistence type="predicted"/>
<dbReference type="Proteomes" id="UP001567538">
    <property type="component" value="Unassembled WGS sequence"/>
</dbReference>
<keyword evidence="2" id="KW-0472">Membrane</keyword>
<feature type="compositionally biased region" description="Gly residues" evidence="1">
    <location>
        <begin position="7"/>
        <end position="17"/>
    </location>
</feature>
<feature type="region of interest" description="Disordered" evidence="1">
    <location>
        <begin position="249"/>
        <end position="324"/>
    </location>
</feature>
<feature type="compositionally biased region" description="Polar residues" evidence="1">
    <location>
        <begin position="278"/>
        <end position="291"/>
    </location>
</feature>
<dbReference type="InterPro" id="IPR048354">
    <property type="entry name" value="TOD1_MUCI70_glycTrfase_dom"/>
</dbReference>
<protein>
    <submittedName>
        <fullName evidence="4">Hexosyltransferase MUCI70</fullName>
    </submittedName>
</protein>
<evidence type="ECO:0000313" key="5">
    <source>
        <dbReference type="Proteomes" id="UP001567538"/>
    </source>
</evidence>
<keyword evidence="5" id="KW-1185">Reference proteome</keyword>
<dbReference type="Pfam" id="PF04765">
    <property type="entry name" value="TOD1_MUCI70"/>
    <property type="match status" value="1"/>
</dbReference>
<organism evidence="4 5">
    <name type="scientific">Salvia divinorum</name>
    <name type="common">Maria pastora</name>
    <name type="synonym">Diviner's sage</name>
    <dbReference type="NCBI Taxonomy" id="28513"/>
    <lineage>
        <taxon>Eukaryota</taxon>
        <taxon>Viridiplantae</taxon>
        <taxon>Streptophyta</taxon>
        <taxon>Embryophyta</taxon>
        <taxon>Tracheophyta</taxon>
        <taxon>Spermatophyta</taxon>
        <taxon>Magnoliopsida</taxon>
        <taxon>eudicotyledons</taxon>
        <taxon>Gunneridae</taxon>
        <taxon>Pentapetalae</taxon>
        <taxon>asterids</taxon>
        <taxon>lamiids</taxon>
        <taxon>Lamiales</taxon>
        <taxon>Lamiaceae</taxon>
        <taxon>Nepetoideae</taxon>
        <taxon>Mentheae</taxon>
        <taxon>Salviinae</taxon>
        <taxon>Salvia</taxon>
        <taxon>Salvia subgen. Calosphace</taxon>
    </lineage>
</organism>
<feature type="compositionally biased region" description="Basic and acidic residues" evidence="1">
    <location>
        <begin position="122"/>
        <end position="134"/>
    </location>
</feature>
<evidence type="ECO:0000313" key="4">
    <source>
        <dbReference type="EMBL" id="KAL1557038.1"/>
    </source>
</evidence>
<feature type="region of interest" description="Disordered" evidence="1">
    <location>
        <begin position="107"/>
        <end position="134"/>
    </location>
</feature>
<feature type="transmembrane region" description="Helical" evidence="2">
    <location>
        <begin position="47"/>
        <end position="70"/>
    </location>
</feature>
<dbReference type="PANTHER" id="PTHR12956:SF24">
    <property type="entry name" value="TRANSMEMBRANE PROTEIN (DUF616)"/>
    <property type="match status" value="1"/>
</dbReference>
<feature type="compositionally biased region" description="Acidic residues" evidence="1">
    <location>
        <begin position="253"/>
        <end position="265"/>
    </location>
</feature>
<accession>A0ABD1HKQ7</accession>
<sequence>MALYRQSGGGNDNGNGNGPSDYVSVGIHGGSRHLHHRRLKPPPAYRISVGLFALTISLVLSISALFYHILQSHVEISVHQSQDDISTDANFLKNVTRTKASKYLKLGSGSFSHGRGSRNRGKMRDENEALRQARDGSVENIRSIMKNIKRKSLFNGSHRGLYNETERNGLIMFEAKYKASLKNIRGSEDMLGDDQRSDEKTLVDADEYDDGIDLRADVVDELDDAGYDGTNRAASTILSRSIDTWDSSHVDQVEDEKQDVVEEAEKDSSDLNSEETLPDPQNASGQYNSKRTWPAEGRPVRRLIPEKRRPGSIKKPKNRKPPGACQMAIMNSTALLVEPPQSKKFGRFSLQYTEKEEKPINKENWEPRFAGHQTLREREESFFARDQEIKCGFVNGPNVSSITGFNLDEDDAKYISSCNISVSSCIFGNFDRLRSPMGKTVSRLSKKNVCFVMFVDEVTLNTLSSEGHMPDTTGFIGLWKIMVVKDLPYSDMRRVGKIPKLLPHRLFPSARYSIWLDSKLRLQLDPLLILEYFLWRKGYEYAISNHYDRHCLWEEVAQNKKLNKYNHSVIDEQFVFYQSDGMRRFNESDPDKLLPSNVPEGSFIVRAHTPMSNLFSCLWFNEVDRFTPRDQLSFAYTYHKLSRMNPGKPFFLNMFKDCERRKIAKLYRHRSEEKRASSHVDL</sequence>
<comment type="caution">
    <text evidence="4">The sequence shown here is derived from an EMBL/GenBank/DDBJ whole genome shotgun (WGS) entry which is preliminary data.</text>
</comment>
<keyword evidence="2" id="KW-0812">Transmembrane</keyword>
<reference evidence="4 5" key="1">
    <citation type="submission" date="2024-06" db="EMBL/GenBank/DDBJ databases">
        <title>A chromosome level genome sequence of Diviner's sage (Salvia divinorum).</title>
        <authorList>
            <person name="Ford S.A."/>
            <person name="Ro D.-K."/>
            <person name="Ness R.W."/>
            <person name="Phillips M.A."/>
        </authorList>
    </citation>
    <scope>NUCLEOTIDE SEQUENCE [LARGE SCALE GENOMIC DNA]</scope>
    <source>
        <strain evidence="4">SAF-2024a</strain>
        <tissue evidence="4">Leaf</tissue>
    </source>
</reference>
<gene>
    <name evidence="4" type="ORF">AAHA92_12578</name>
</gene>
<evidence type="ECO:0000259" key="3">
    <source>
        <dbReference type="Pfam" id="PF04765"/>
    </source>
</evidence>
<keyword evidence="2" id="KW-1133">Transmembrane helix</keyword>